<keyword evidence="2" id="KW-1185">Reference proteome</keyword>
<reference evidence="1 2" key="1">
    <citation type="submission" date="2016-02" db="EMBL/GenBank/DDBJ databases">
        <title>Genome analysis of coral dinoflagellate symbionts highlights evolutionary adaptations to a symbiotic lifestyle.</title>
        <authorList>
            <person name="Aranda M."/>
            <person name="Li Y."/>
            <person name="Liew Y.J."/>
            <person name="Baumgarten S."/>
            <person name="Simakov O."/>
            <person name="Wilson M."/>
            <person name="Piel J."/>
            <person name="Ashoor H."/>
            <person name="Bougouffa S."/>
            <person name="Bajic V.B."/>
            <person name="Ryu T."/>
            <person name="Ravasi T."/>
            <person name="Bayer T."/>
            <person name="Micklem G."/>
            <person name="Kim H."/>
            <person name="Bhak J."/>
            <person name="Lajeunesse T.C."/>
            <person name="Voolstra C.R."/>
        </authorList>
    </citation>
    <scope>NUCLEOTIDE SEQUENCE [LARGE SCALE GENOMIC DNA]</scope>
    <source>
        <strain evidence="1 2">CCMP2467</strain>
    </source>
</reference>
<gene>
    <name evidence="1" type="ORF">AK812_SmicGene38061</name>
</gene>
<dbReference type="OrthoDB" id="448123at2759"/>
<dbReference type="Proteomes" id="UP000186817">
    <property type="component" value="Unassembled WGS sequence"/>
</dbReference>
<name>A0A1Q9CER0_SYMMI</name>
<evidence type="ECO:0000313" key="2">
    <source>
        <dbReference type="Proteomes" id="UP000186817"/>
    </source>
</evidence>
<organism evidence="1 2">
    <name type="scientific">Symbiodinium microadriaticum</name>
    <name type="common">Dinoflagellate</name>
    <name type="synonym">Zooxanthella microadriatica</name>
    <dbReference type="NCBI Taxonomy" id="2951"/>
    <lineage>
        <taxon>Eukaryota</taxon>
        <taxon>Sar</taxon>
        <taxon>Alveolata</taxon>
        <taxon>Dinophyceae</taxon>
        <taxon>Suessiales</taxon>
        <taxon>Symbiodiniaceae</taxon>
        <taxon>Symbiodinium</taxon>
    </lineage>
</organism>
<protein>
    <submittedName>
        <fullName evidence="1">Uncharacterized protein</fullName>
    </submittedName>
</protein>
<sequence>MLLEDALGQIELAQNEDKQAHHVVFRGPSADSNMRAAYGGDLVPSRVVRCIKYLGGLSHYSGGNSAEISARIQAAKTGWCCMGKFWSKPSTAKRPVLSIFKCHVHSRLMSGLEARVLLQGELVKLDRTVLTYGRKLMRGEACVKITAEDGSTQYHALPSINVWRFLQLAPVRVELQIRRLRYWQSVARRPHLHAAVLAAVFGKLVFETRPTTDDTGRLTPRSNPWARLFQEDLEALGGCDDGRDLVAELDGRVLVAFSLLRDAFVAIDCSVLRRQFLSVAIPPPEFVDAPIPAPPDPVEVDRPHKCDCLRDDGTPCEELDMKLVGKLLLLLSKLSLRHSLEINELQSAKFKTIVMGKDSSFISEAQEATRSFAEKAQDARETRNNKAIDELGEPQHHSWAALIKVAVEDTAMSQQDRDVLTAHFSGVRSVADLTDKVFIAKVKRCYDKRVNKVHLAVCAELCPVLDALLRAMCRAAGKIKRGQAPRSGNDRELQDLVDKLAKVVQDD</sequence>
<evidence type="ECO:0000313" key="1">
    <source>
        <dbReference type="EMBL" id="OLP81402.1"/>
    </source>
</evidence>
<dbReference type="AlphaFoldDB" id="A0A1Q9CER0"/>
<proteinExistence type="predicted"/>
<dbReference type="EMBL" id="LSRX01001283">
    <property type="protein sequence ID" value="OLP81402.1"/>
    <property type="molecule type" value="Genomic_DNA"/>
</dbReference>
<comment type="caution">
    <text evidence="1">The sequence shown here is derived from an EMBL/GenBank/DDBJ whole genome shotgun (WGS) entry which is preliminary data.</text>
</comment>
<accession>A0A1Q9CER0</accession>